<feature type="coiled-coil region" evidence="6">
    <location>
        <begin position="134"/>
        <end position="175"/>
    </location>
</feature>
<dbReference type="EMBL" id="CP000497">
    <property type="protein sequence ID" value="ABN65892.1"/>
    <property type="molecule type" value="Genomic_DNA"/>
</dbReference>
<dbReference type="OrthoDB" id="1939598at2759"/>
<dbReference type="KEGG" id="pic:PICST_67409"/>
<dbReference type="GO" id="GO:0005634">
    <property type="term" value="C:nucleus"/>
    <property type="evidence" value="ECO:0007669"/>
    <property type="project" value="UniProtKB-SubCell"/>
</dbReference>
<proteinExistence type="predicted"/>
<evidence type="ECO:0000256" key="1">
    <source>
        <dbReference type="ARBA" id="ARBA00004123"/>
    </source>
</evidence>
<dbReference type="SUPFAM" id="SSF57959">
    <property type="entry name" value="Leucine zipper domain"/>
    <property type="match status" value="1"/>
</dbReference>
<sequence length="200" mass="23018">MNLHPTDYLNNLNLDFDSVVSPNLSEYNSQQLQNELDIFSQSDFFDLDVLSADNVVPIKQKVQFQEQQQQQQQQPSVVVKTEDDIALSFLNLPSEGNGAFPEEKLVAQGAASEDKRKRNTAASARFRIKKKLKEQEMEQKSKELQDRLLALEKKLKTLEMENKCLKNLILEQNEKKNTDLLESIKKRSILDSKPVFQFTS</sequence>
<dbReference type="Proteomes" id="UP000002258">
    <property type="component" value="Chromosome 3"/>
</dbReference>
<feature type="domain" description="BZIP" evidence="7">
    <location>
        <begin position="113"/>
        <end position="172"/>
    </location>
</feature>
<dbReference type="CDD" id="cd14705">
    <property type="entry name" value="bZIP_Zip1"/>
    <property type="match status" value="1"/>
</dbReference>
<dbReference type="InterPro" id="IPR004827">
    <property type="entry name" value="bZIP"/>
</dbReference>
<protein>
    <recommendedName>
        <fullName evidence="7">BZIP domain-containing protein</fullName>
    </recommendedName>
</protein>
<keyword evidence="3" id="KW-0238">DNA-binding</keyword>
<evidence type="ECO:0000256" key="3">
    <source>
        <dbReference type="ARBA" id="ARBA00023125"/>
    </source>
</evidence>
<keyword evidence="5" id="KW-0539">Nucleus</keyword>
<dbReference type="InterPro" id="IPR046347">
    <property type="entry name" value="bZIP_sf"/>
</dbReference>
<evidence type="ECO:0000256" key="5">
    <source>
        <dbReference type="ARBA" id="ARBA00023242"/>
    </source>
</evidence>
<evidence type="ECO:0000313" key="8">
    <source>
        <dbReference type="EMBL" id="ABN65892.1"/>
    </source>
</evidence>
<reference evidence="8 9" key="1">
    <citation type="journal article" date="2007" name="Nat. Biotechnol.">
        <title>Genome sequence of the lignocellulose-bioconverting and xylose-fermenting yeast Pichia stipitis.</title>
        <authorList>
            <person name="Jeffries T.W."/>
            <person name="Grigoriev I.V."/>
            <person name="Grimwood J."/>
            <person name="Laplaza J.M."/>
            <person name="Aerts A."/>
            <person name="Salamov A."/>
            <person name="Schmutz J."/>
            <person name="Lindquist E."/>
            <person name="Dehal P."/>
            <person name="Shapiro H."/>
            <person name="Jin Y.S."/>
            <person name="Passoth V."/>
            <person name="Richardson P.M."/>
        </authorList>
    </citation>
    <scope>NUCLEOTIDE SEQUENCE [LARGE SCALE GENOMIC DNA]</scope>
    <source>
        <strain evidence="9">ATCC 58785 / CBS 6054 / NBRC 10063 / NRRL Y-11545</strain>
    </source>
</reference>
<dbReference type="eggNOG" id="ENOG502S7ZI">
    <property type="taxonomic scope" value="Eukaryota"/>
</dbReference>
<evidence type="ECO:0000256" key="4">
    <source>
        <dbReference type="ARBA" id="ARBA00023163"/>
    </source>
</evidence>
<dbReference type="HOGENOM" id="CLU_112526_0_0_1"/>
<dbReference type="AlphaFoldDB" id="A3LSF0"/>
<evidence type="ECO:0000259" key="7">
    <source>
        <dbReference type="PROSITE" id="PS50217"/>
    </source>
</evidence>
<dbReference type="PANTHER" id="PTHR13044">
    <property type="entry name" value="ACTIVATING TRANSCRIPTION FACTOR ATF 4/5"/>
    <property type="match status" value="1"/>
</dbReference>
<evidence type="ECO:0000256" key="2">
    <source>
        <dbReference type="ARBA" id="ARBA00023015"/>
    </source>
</evidence>
<dbReference type="RefSeq" id="XP_001383921.1">
    <property type="nucleotide sequence ID" value="XM_001383884.1"/>
</dbReference>
<gene>
    <name evidence="8" type="ORF">PICST_67409</name>
</gene>
<dbReference type="Gene3D" id="1.20.5.170">
    <property type="match status" value="1"/>
</dbReference>
<dbReference type="InParanoid" id="A3LSF0"/>
<evidence type="ECO:0000256" key="6">
    <source>
        <dbReference type="SAM" id="Coils"/>
    </source>
</evidence>
<organism evidence="8 9">
    <name type="scientific">Scheffersomyces stipitis (strain ATCC 58785 / CBS 6054 / NBRC 10063 / NRRL Y-11545)</name>
    <name type="common">Yeast</name>
    <name type="synonym">Pichia stipitis</name>
    <dbReference type="NCBI Taxonomy" id="322104"/>
    <lineage>
        <taxon>Eukaryota</taxon>
        <taxon>Fungi</taxon>
        <taxon>Dikarya</taxon>
        <taxon>Ascomycota</taxon>
        <taxon>Saccharomycotina</taxon>
        <taxon>Pichiomycetes</taxon>
        <taxon>Debaryomycetaceae</taxon>
        <taxon>Scheffersomyces</taxon>
    </lineage>
</organism>
<dbReference type="OMA" id="NFEPIDY"/>
<dbReference type="GO" id="GO:0000977">
    <property type="term" value="F:RNA polymerase II transcription regulatory region sequence-specific DNA binding"/>
    <property type="evidence" value="ECO:0007669"/>
    <property type="project" value="TreeGrafter"/>
</dbReference>
<keyword evidence="6" id="KW-0175">Coiled coil</keyword>
<dbReference type="PROSITE" id="PS00036">
    <property type="entry name" value="BZIP_BASIC"/>
    <property type="match status" value="1"/>
</dbReference>
<evidence type="ECO:0000313" key="9">
    <source>
        <dbReference type="Proteomes" id="UP000002258"/>
    </source>
</evidence>
<dbReference type="STRING" id="322104.A3LSF0"/>
<dbReference type="PANTHER" id="PTHR13044:SF14">
    <property type="entry name" value="CRYPTOCEPHAL, ISOFORM A"/>
    <property type="match status" value="1"/>
</dbReference>
<dbReference type="Pfam" id="PF07716">
    <property type="entry name" value="bZIP_2"/>
    <property type="match status" value="1"/>
</dbReference>
<name>A3LSF0_PICST</name>
<dbReference type="GO" id="GO:0001228">
    <property type="term" value="F:DNA-binding transcription activator activity, RNA polymerase II-specific"/>
    <property type="evidence" value="ECO:0007669"/>
    <property type="project" value="TreeGrafter"/>
</dbReference>
<keyword evidence="9" id="KW-1185">Reference proteome</keyword>
<keyword evidence="2" id="KW-0805">Transcription regulation</keyword>
<keyword evidence="4" id="KW-0804">Transcription</keyword>
<dbReference type="GO" id="GO:0089713">
    <property type="term" value="C:Cbf1-Met4-Met28 complex"/>
    <property type="evidence" value="ECO:0007669"/>
    <property type="project" value="TreeGrafter"/>
</dbReference>
<comment type="subcellular location">
    <subcellularLocation>
        <location evidence="1">Nucleus</location>
    </subcellularLocation>
</comment>
<accession>A3LSF0</accession>
<dbReference type="PROSITE" id="PS50217">
    <property type="entry name" value="BZIP"/>
    <property type="match status" value="1"/>
</dbReference>
<dbReference type="GeneID" id="4838302"/>